<evidence type="ECO:0000256" key="15">
    <source>
        <dbReference type="ARBA" id="ARBA00082570"/>
    </source>
</evidence>
<dbReference type="GO" id="GO:0007155">
    <property type="term" value="P:cell adhesion"/>
    <property type="evidence" value="ECO:0007669"/>
    <property type="project" value="UniProtKB-KW"/>
</dbReference>
<dbReference type="Proteomes" id="UP001529510">
    <property type="component" value="Unassembled WGS sequence"/>
</dbReference>
<comment type="caution">
    <text evidence="17">The sequence shown here is derived from an EMBL/GenBank/DDBJ whole genome shotgun (WGS) entry which is preliminary data.</text>
</comment>
<feature type="non-terminal residue" evidence="17">
    <location>
        <position position="1"/>
    </location>
</feature>
<evidence type="ECO:0000256" key="4">
    <source>
        <dbReference type="ARBA" id="ARBA00022475"/>
    </source>
</evidence>
<dbReference type="InterPro" id="IPR013783">
    <property type="entry name" value="Ig-like_fold"/>
</dbReference>
<keyword evidence="11" id="KW-0472">Membrane</keyword>
<dbReference type="Gene3D" id="2.60.40.10">
    <property type="entry name" value="Immunoglobulins"/>
    <property type="match status" value="1"/>
</dbReference>
<protein>
    <recommendedName>
        <fullName evidence="15">Nectin cell adhesion molecule 3</fullName>
    </recommendedName>
</protein>
<keyword evidence="18" id="KW-1185">Reference proteome</keyword>
<evidence type="ECO:0000256" key="3">
    <source>
        <dbReference type="ARBA" id="ARBA00007810"/>
    </source>
</evidence>
<dbReference type="SUPFAM" id="SSF48726">
    <property type="entry name" value="Immunoglobulin"/>
    <property type="match status" value="1"/>
</dbReference>
<reference evidence="17 18" key="1">
    <citation type="submission" date="2024-05" db="EMBL/GenBank/DDBJ databases">
        <title>Genome sequencing and assembly of Indian major carp, Cirrhinus mrigala (Hamilton, 1822).</title>
        <authorList>
            <person name="Mohindra V."/>
            <person name="Chowdhury L.M."/>
            <person name="Lal K."/>
            <person name="Jena J.K."/>
        </authorList>
    </citation>
    <scope>NUCLEOTIDE SEQUENCE [LARGE SCALE GENOMIC DNA]</scope>
    <source>
        <strain evidence="17">CM1030</strain>
        <tissue evidence="17">Blood</tissue>
    </source>
</reference>
<comment type="similarity">
    <text evidence="3">Belongs to the nectin family.</text>
</comment>
<keyword evidence="8" id="KW-0130">Cell adhesion</keyword>
<dbReference type="AlphaFoldDB" id="A0ABD0PE59"/>
<evidence type="ECO:0000259" key="16">
    <source>
        <dbReference type="PROSITE" id="PS50835"/>
    </source>
</evidence>
<keyword evidence="13" id="KW-0325">Glycoprotein</keyword>
<keyword evidence="10" id="KW-1133">Transmembrane helix</keyword>
<evidence type="ECO:0000256" key="6">
    <source>
        <dbReference type="ARBA" id="ARBA00022729"/>
    </source>
</evidence>
<proteinExistence type="inferred from homology"/>
<keyword evidence="7" id="KW-0677">Repeat</keyword>
<evidence type="ECO:0000313" key="18">
    <source>
        <dbReference type="Proteomes" id="UP001529510"/>
    </source>
</evidence>
<organism evidence="17 18">
    <name type="scientific">Cirrhinus mrigala</name>
    <name type="common">Mrigala</name>
    <dbReference type="NCBI Taxonomy" id="683832"/>
    <lineage>
        <taxon>Eukaryota</taxon>
        <taxon>Metazoa</taxon>
        <taxon>Chordata</taxon>
        <taxon>Craniata</taxon>
        <taxon>Vertebrata</taxon>
        <taxon>Euteleostomi</taxon>
        <taxon>Actinopterygii</taxon>
        <taxon>Neopterygii</taxon>
        <taxon>Teleostei</taxon>
        <taxon>Ostariophysi</taxon>
        <taxon>Cypriniformes</taxon>
        <taxon>Cyprinidae</taxon>
        <taxon>Labeoninae</taxon>
        <taxon>Labeonini</taxon>
        <taxon>Cirrhinus</taxon>
    </lineage>
</organism>
<keyword evidence="6" id="KW-0732">Signal</keyword>
<evidence type="ECO:0000313" key="17">
    <source>
        <dbReference type="EMBL" id="KAL0172320.1"/>
    </source>
</evidence>
<keyword evidence="4" id="KW-1003">Cell membrane</keyword>
<sequence length="98" mass="10306">KPTNMAATVTVTAGTTPVVVANCESSNGRPAATISWSTALKGNVTTPIKTENPDNTVSIKSAYMLAPQPSDNGKDISCVVSHRTMTQPETFPMKLVVE</sequence>
<evidence type="ECO:0000256" key="11">
    <source>
        <dbReference type="ARBA" id="ARBA00023136"/>
    </source>
</evidence>
<evidence type="ECO:0000256" key="12">
    <source>
        <dbReference type="ARBA" id="ARBA00023157"/>
    </source>
</evidence>
<accession>A0ABD0PE59</accession>
<evidence type="ECO:0000256" key="2">
    <source>
        <dbReference type="ARBA" id="ARBA00004536"/>
    </source>
</evidence>
<dbReference type="PANTHER" id="PTHR23277">
    <property type="entry name" value="NECTIN-RELATED"/>
    <property type="match status" value="1"/>
</dbReference>
<name>A0ABD0PE59_CIRMR</name>
<evidence type="ECO:0000256" key="7">
    <source>
        <dbReference type="ARBA" id="ARBA00022737"/>
    </source>
</evidence>
<dbReference type="Pfam" id="PF08205">
    <property type="entry name" value="C2-set_2"/>
    <property type="match status" value="1"/>
</dbReference>
<dbReference type="EMBL" id="JAMKFB020000016">
    <property type="protein sequence ID" value="KAL0172320.1"/>
    <property type="molecule type" value="Genomic_DNA"/>
</dbReference>
<evidence type="ECO:0000256" key="5">
    <source>
        <dbReference type="ARBA" id="ARBA00022692"/>
    </source>
</evidence>
<gene>
    <name evidence="17" type="ORF">M9458_032631</name>
</gene>
<dbReference type="InterPro" id="IPR013162">
    <property type="entry name" value="CD80_C2-set"/>
</dbReference>
<dbReference type="FunFam" id="2.60.40.10:FF:000298">
    <property type="entry name" value="Nectin cell adhesion molecule 3"/>
    <property type="match status" value="1"/>
</dbReference>
<keyword evidence="9" id="KW-0965">Cell junction</keyword>
<evidence type="ECO:0000256" key="10">
    <source>
        <dbReference type="ARBA" id="ARBA00022989"/>
    </source>
</evidence>
<keyword evidence="5" id="KW-0812">Transmembrane</keyword>
<feature type="non-terminal residue" evidence="17">
    <location>
        <position position="98"/>
    </location>
</feature>
<keyword evidence="12" id="KW-1015">Disulfide bond</keyword>
<dbReference type="InterPro" id="IPR007110">
    <property type="entry name" value="Ig-like_dom"/>
</dbReference>
<comment type="subcellular location">
    <subcellularLocation>
        <location evidence="2">Cell junction</location>
        <location evidence="2">Adherens junction</location>
    </subcellularLocation>
    <subcellularLocation>
        <location evidence="1">Cell membrane</location>
        <topology evidence="1">Single-pass membrane protein</topology>
    </subcellularLocation>
</comment>
<feature type="domain" description="Ig-like" evidence="16">
    <location>
        <begin position="2"/>
        <end position="92"/>
    </location>
</feature>
<dbReference type="GO" id="GO:0005886">
    <property type="term" value="C:plasma membrane"/>
    <property type="evidence" value="ECO:0007669"/>
    <property type="project" value="UniProtKB-SubCell"/>
</dbReference>
<dbReference type="InterPro" id="IPR036179">
    <property type="entry name" value="Ig-like_dom_sf"/>
</dbReference>
<dbReference type="GO" id="GO:0005912">
    <property type="term" value="C:adherens junction"/>
    <property type="evidence" value="ECO:0007669"/>
    <property type="project" value="UniProtKB-SubCell"/>
</dbReference>
<evidence type="ECO:0000256" key="9">
    <source>
        <dbReference type="ARBA" id="ARBA00022949"/>
    </source>
</evidence>
<evidence type="ECO:0000256" key="1">
    <source>
        <dbReference type="ARBA" id="ARBA00004162"/>
    </source>
</evidence>
<evidence type="ECO:0000256" key="14">
    <source>
        <dbReference type="ARBA" id="ARBA00023319"/>
    </source>
</evidence>
<keyword evidence="14" id="KW-0393">Immunoglobulin domain</keyword>
<evidence type="ECO:0000256" key="13">
    <source>
        <dbReference type="ARBA" id="ARBA00023180"/>
    </source>
</evidence>
<dbReference type="PANTHER" id="PTHR23277:SF123">
    <property type="entry name" value="POLIOVIRUS RECEPTOR-LIKE ISOFORM X1"/>
    <property type="match status" value="1"/>
</dbReference>
<dbReference type="InterPro" id="IPR051427">
    <property type="entry name" value="Nectin/Nectin-like"/>
</dbReference>
<dbReference type="PROSITE" id="PS50835">
    <property type="entry name" value="IG_LIKE"/>
    <property type="match status" value="1"/>
</dbReference>
<evidence type="ECO:0000256" key="8">
    <source>
        <dbReference type="ARBA" id="ARBA00022889"/>
    </source>
</evidence>